<reference evidence="1" key="1">
    <citation type="submission" date="2018-02" db="EMBL/GenBank/DDBJ databases">
        <title>Rhizophora mucronata_Transcriptome.</title>
        <authorList>
            <person name="Meera S.P."/>
            <person name="Sreeshan A."/>
            <person name="Augustine A."/>
        </authorList>
    </citation>
    <scope>NUCLEOTIDE SEQUENCE</scope>
    <source>
        <tissue evidence="1">Leaf</tissue>
    </source>
</reference>
<protein>
    <submittedName>
        <fullName evidence="1">Uncharacterized protein</fullName>
    </submittedName>
</protein>
<dbReference type="EMBL" id="GGEC01000779">
    <property type="protein sequence ID" value="MBW81262.1"/>
    <property type="molecule type" value="Transcribed_RNA"/>
</dbReference>
<dbReference type="AlphaFoldDB" id="A0A2P2IJ75"/>
<name>A0A2P2IJ75_RHIMU</name>
<proteinExistence type="predicted"/>
<organism evidence="1">
    <name type="scientific">Rhizophora mucronata</name>
    <name type="common">Asiatic mangrove</name>
    <dbReference type="NCBI Taxonomy" id="61149"/>
    <lineage>
        <taxon>Eukaryota</taxon>
        <taxon>Viridiplantae</taxon>
        <taxon>Streptophyta</taxon>
        <taxon>Embryophyta</taxon>
        <taxon>Tracheophyta</taxon>
        <taxon>Spermatophyta</taxon>
        <taxon>Magnoliopsida</taxon>
        <taxon>eudicotyledons</taxon>
        <taxon>Gunneridae</taxon>
        <taxon>Pentapetalae</taxon>
        <taxon>rosids</taxon>
        <taxon>fabids</taxon>
        <taxon>Malpighiales</taxon>
        <taxon>Rhizophoraceae</taxon>
        <taxon>Rhizophora</taxon>
    </lineage>
</organism>
<evidence type="ECO:0000313" key="1">
    <source>
        <dbReference type="EMBL" id="MBW81262.1"/>
    </source>
</evidence>
<accession>A0A2P2IJ75</accession>
<sequence>MFANAKCRRRVKVEIFPIYNPNAHVRANRVLRFGLIILSKNVRIRANHVLIPGRVS</sequence>